<dbReference type="Gene3D" id="1.20.1070.10">
    <property type="entry name" value="Rhodopsin 7-helix transmembrane proteins"/>
    <property type="match status" value="1"/>
</dbReference>
<dbReference type="InterPro" id="IPR052921">
    <property type="entry name" value="GPCR1_Superfamily_Member"/>
</dbReference>
<evidence type="ECO:0000256" key="2">
    <source>
        <dbReference type="ARBA" id="ARBA00022475"/>
    </source>
</evidence>
<keyword evidence="10 13" id="KW-0675">Receptor</keyword>
<evidence type="ECO:0000256" key="12">
    <source>
        <dbReference type="ARBA" id="ARBA00023224"/>
    </source>
</evidence>
<feature type="transmembrane region" description="Helical" evidence="14">
    <location>
        <begin position="91"/>
        <end position="119"/>
    </location>
</feature>
<evidence type="ECO:0000256" key="7">
    <source>
        <dbReference type="ARBA" id="ARBA00023040"/>
    </source>
</evidence>
<dbReference type="InterPro" id="IPR000276">
    <property type="entry name" value="GPCR_Rhodpsn"/>
</dbReference>
<evidence type="ECO:0000256" key="6">
    <source>
        <dbReference type="ARBA" id="ARBA00022989"/>
    </source>
</evidence>
<keyword evidence="17" id="KW-1185">Reference proteome</keyword>
<proteinExistence type="inferred from homology"/>
<dbReference type="PRINTS" id="PR00237">
    <property type="entry name" value="GPCRRHODOPSN"/>
</dbReference>
<evidence type="ECO:0000256" key="3">
    <source>
        <dbReference type="ARBA" id="ARBA00022606"/>
    </source>
</evidence>
<dbReference type="SUPFAM" id="SSF81321">
    <property type="entry name" value="Family A G protein-coupled receptor-like"/>
    <property type="match status" value="1"/>
</dbReference>
<keyword evidence="11" id="KW-0325">Glycoprotein</keyword>
<evidence type="ECO:0000256" key="8">
    <source>
        <dbReference type="ARBA" id="ARBA00023136"/>
    </source>
</evidence>
<keyword evidence="7 13" id="KW-0297">G-protein coupled receptor</keyword>
<feature type="transmembrane region" description="Helical" evidence="14">
    <location>
        <begin position="270"/>
        <end position="290"/>
    </location>
</feature>
<dbReference type="PANTHER" id="PTHR26451">
    <property type="entry name" value="G_PROTEIN_RECEP_F1_2 DOMAIN-CONTAINING PROTEIN"/>
    <property type="match status" value="1"/>
</dbReference>
<evidence type="ECO:0000256" key="9">
    <source>
        <dbReference type="ARBA" id="ARBA00023157"/>
    </source>
</evidence>
<evidence type="ECO:0000256" key="14">
    <source>
        <dbReference type="RuleBase" id="RU363047"/>
    </source>
</evidence>
<comment type="caution">
    <text evidence="16">The sequence shown here is derived from an EMBL/GenBank/DDBJ whole genome shotgun (WGS) entry which is preliminary data.</text>
</comment>
<evidence type="ECO:0000256" key="10">
    <source>
        <dbReference type="ARBA" id="ARBA00023170"/>
    </source>
</evidence>
<dbReference type="InterPro" id="IPR017452">
    <property type="entry name" value="GPCR_Rhodpsn_7TM"/>
</dbReference>
<keyword evidence="9" id="KW-1015">Disulfide bond</keyword>
<keyword evidence="3 14" id="KW-0716">Sensory transduction</keyword>
<dbReference type="GO" id="GO:0004984">
    <property type="term" value="F:olfactory receptor activity"/>
    <property type="evidence" value="ECO:0007669"/>
    <property type="project" value="InterPro"/>
</dbReference>
<evidence type="ECO:0000259" key="15">
    <source>
        <dbReference type="PROSITE" id="PS50262"/>
    </source>
</evidence>
<evidence type="ECO:0000256" key="4">
    <source>
        <dbReference type="ARBA" id="ARBA00022692"/>
    </source>
</evidence>
<feature type="transmembrane region" description="Helical" evidence="14">
    <location>
        <begin position="24"/>
        <end position="50"/>
    </location>
</feature>
<dbReference type="FunFam" id="1.20.1070.10:FF:000024">
    <property type="entry name" value="Olfactory receptor"/>
    <property type="match status" value="1"/>
</dbReference>
<dbReference type="GO" id="GO:0004930">
    <property type="term" value="F:G protein-coupled receptor activity"/>
    <property type="evidence" value="ECO:0007669"/>
    <property type="project" value="UniProtKB-KW"/>
</dbReference>
<dbReference type="EMBL" id="JAACNH010000698">
    <property type="protein sequence ID" value="KAG8430686.1"/>
    <property type="molecule type" value="Genomic_DNA"/>
</dbReference>
<keyword evidence="8 14" id="KW-0472">Membrane</keyword>
<dbReference type="PRINTS" id="PR00245">
    <property type="entry name" value="OLFACTORYR"/>
</dbReference>
<feature type="transmembrane region" description="Helical" evidence="14">
    <location>
        <begin position="59"/>
        <end position="85"/>
    </location>
</feature>
<evidence type="ECO:0000256" key="5">
    <source>
        <dbReference type="ARBA" id="ARBA00022725"/>
    </source>
</evidence>
<keyword evidence="4 13" id="KW-0812">Transmembrane</keyword>
<reference evidence="16" key="1">
    <citation type="thesis" date="2020" institute="ProQuest LLC" country="789 East Eisenhower Parkway, Ann Arbor, MI, USA">
        <title>Comparative Genomics and Chromosome Evolution.</title>
        <authorList>
            <person name="Mudd A.B."/>
        </authorList>
    </citation>
    <scope>NUCLEOTIDE SEQUENCE</scope>
    <source>
        <strain evidence="16">Female2</strain>
        <tissue evidence="16">Blood</tissue>
    </source>
</reference>
<evidence type="ECO:0000256" key="11">
    <source>
        <dbReference type="ARBA" id="ARBA00023180"/>
    </source>
</evidence>
<name>A0A8T2IKL3_9PIPI</name>
<protein>
    <recommendedName>
        <fullName evidence="14">Olfactory receptor</fullName>
    </recommendedName>
</protein>
<dbReference type="GO" id="GO:0005886">
    <property type="term" value="C:plasma membrane"/>
    <property type="evidence" value="ECO:0007669"/>
    <property type="project" value="UniProtKB-SubCell"/>
</dbReference>
<comment type="similarity">
    <text evidence="13">Belongs to the G-protein coupled receptor 1 family.</text>
</comment>
<keyword evidence="6 14" id="KW-1133">Transmembrane helix</keyword>
<dbReference type="PROSITE" id="PS00237">
    <property type="entry name" value="G_PROTEIN_RECEP_F1_1"/>
    <property type="match status" value="1"/>
</dbReference>
<organism evidence="16 17">
    <name type="scientific">Hymenochirus boettgeri</name>
    <name type="common">Congo dwarf clawed frog</name>
    <dbReference type="NCBI Taxonomy" id="247094"/>
    <lineage>
        <taxon>Eukaryota</taxon>
        <taxon>Metazoa</taxon>
        <taxon>Chordata</taxon>
        <taxon>Craniata</taxon>
        <taxon>Vertebrata</taxon>
        <taxon>Euteleostomi</taxon>
        <taxon>Amphibia</taxon>
        <taxon>Batrachia</taxon>
        <taxon>Anura</taxon>
        <taxon>Pipoidea</taxon>
        <taxon>Pipidae</taxon>
        <taxon>Pipinae</taxon>
        <taxon>Hymenochirus</taxon>
    </lineage>
</organism>
<dbReference type="GO" id="GO:0005549">
    <property type="term" value="F:odorant binding"/>
    <property type="evidence" value="ECO:0007669"/>
    <property type="project" value="TreeGrafter"/>
</dbReference>
<feature type="transmembrane region" description="Helical" evidence="14">
    <location>
        <begin position="195"/>
        <end position="216"/>
    </location>
</feature>
<feature type="transmembrane region" description="Helical" evidence="14">
    <location>
        <begin position="139"/>
        <end position="163"/>
    </location>
</feature>
<dbReference type="InterPro" id="IPR000725">
    <property type="entry name" value="Olfact_rcpt"/>
</dbReference>
<evidence type="ECO:0000313" key="16">
    <source>
        <dbReference type="EMBL" id="KAG8430686.1"/>
    </source>
</evidence>
<feature type="domain" description="G-protein coupled receptors family 1 profile" evidence="15">
    <location>
        <begin position="40"/>
        <end position="288"/>
    </location>
</feature>
<sequence length="316" mass="36117">MQNFTYSQPTLLTLSFGEMTKIKYLYSVIVLLFFTMIILSNCSVILIIVLHKSLQEPMYIFISALCVNGLYGSVIFFPSLFINLLSQIQTISYIGCIIQIFGIHTYIGCEVTVLAIMAFDRYVCICNPLRYNSIMTYDLMFRLITVAWLYNVVLISILVILTIRLPLCDSVIQKIYCDNWSVVKLSCIDTTVNNIYGLLITSVMGLLPGCIYLSYFQILRVCMKSSKDFRAKAVYTCTPHMVLLNYFSSNILTEILLLRFPVNMPYEVQIIVSLQSYVIAPLLNPLIYGLKLKEIRVKILEKLGLKKKTLHTDGEI</sequence>
<evidence type="ECO:0000256" key="1">
    <source>
        <dbReference type="ARBA" id="ARBA00004651"/>
    </source>
</evidence>
<dbReference type="PROSITE" id="PS50262">
    <property type="entry name" value="G_PROTEIN_RECEP_F1_2"/>
    <property type="match status" value="1"/>
</dbReference>
<keyword evidence="12 13" id="KW-0807">Transducer</keyword>
<evidence type="ECO:0000313" key="17">
    <source>
        <dbReference type="Proteomes" id="UP000812440"/>
    </source>
</evidence>
<dbReference type="PANTHER" id="PTHR26451:SF1000">
    <property type="entry name" value="GUSTATORY RECEPTOR CLONE PTE03"/>
    <property type="match status" value="1"/>
</dbReference>
<evidence type="ECO:0000256" key="13">
    <source>
        <dbReference type="RuleBase" id="RU000688"/>
    </source>
</evidence>
<feature type="transmembrane region" description="Helical" evidence="14">
    <location>
        <begin position="237"/>
        <end position="258"/>
    </location>
</feature>
<dbReference type="Pfam" id="PF13853">
    <property type="entry name" value="7tm_4"/>
    <property type="match status" value="1"/>
</dbReference>
<keyword evidence="5 14" id="KW-0552">Olfaction</keyword>
<comment type="subcellular location">
    <subcellularLocation>
        <location evidence="1 14">Cell membrane</location>
        <topology evidence="1 14">Multi-pass membrane protein</topology>
    </subcellularLocation>
</comment>
<gene>
    <name evidence="16" type="ORF">GDO86_020126</name>
</gene>
<keyword evidence="2 14" id="KW-1003">Cell membrane</keyword>
<dbReference type="OrthoDB" id="6147321at2759"/>
<dbReference type="Proteomes" id="UP000812440">
    <property type="component" value="Unassembled WGS sequence"/>
</dbReference>
<accession>A0A8T2IKL3</accession>
<dbReference type="AlphaFoldDB" id="A0A8T2IKL3"/>